<evidence type="ECO:0000256" key="1">
    <source>
        <dbReference type="ARBA" id="ARBA00022598"/>
    </source>
</evidence>
<keyword evidence="2 5" id="KW-0547">Nucleotide-binding</keyword>
<dbReference type="InterPro" id="IPR004408">
    <property type="entry name" value="Biotin_CoA_COase_ligase"/>
</dbReference>
<dbReference type="EMBL" id="JAGGKP010000001">
    <property type="protein sequence ID" value="MBP1935798.1"/>
    <property type="molecule type" value="Genomic_DNA"/>
</dbReference>
<comment type="function">
    <text evidence="5">Acts both as a biotin--[acetyl-CoA-carboxylase] ligase and a repressor.</text>
</comment>
<feature type="binding site" evidence="5">
    <location>
        <position position="114"/>
    </location>
    <ligand>
        <name>biotin</name>
        <dbReference type="ChEBI" id="CHEBI:57586"/>
    </ligand>
</feature>
<comment type="catalytic activity">
    <reaction evidence="5">
        <text>biotin + L-lysyl-[protein] + ATP = N(6)-biotinyl-L-lysyl-[protein] + AMP + diphosphate + H(+)</text>
        <dbReference type="Rhea" id="RHEA:11756"/>
        <dbReference type="Rhea" id="RHEA-COMP:9752"/>
        <dbReference type="Rhea" id="RHEA-COMP:10505"/>
        <dbReference type="ChEBI" id="CHEBI:15378"/>
        <dbReference type="ChEBI" id="CHEBI:29969"/>
        <dbReference type="ChEBI" id="CHEBI:30616"/>
        <dbReference type="ChEBI" id="CHEBI:33019"/>
        <dbReference type="ChEBI" id="CHEBI:57586"/>
        <dbReference type="ChEBI" id="CHEBI:83144"/>
        <dbReference type="ChEBI" id="CHEBI:456215"/>
        <dbReference type="EC" id="6.3.4.15"/>
    </reaction>
</comment>
<keyword evidence="5" id="KW-0678">Repressor</keyword>
<keyword evidence="5" id="KW-0238">DNA-binding</keyword>
<comment type="caution">
    <text evidence="5">Lacks conserved residue(s) required for the propagation of feature annotation.</text>
</comment>
<dbReference type="Gene3D" id="3.30.930.10">
    <property type="entry name" value="Bira Bifunctional Protein, Domain 2"/>
    <property type="match status" value="1"/>
</dbReference>
<dbReference type="PANTHER" id="PTHR12835">
    <property type="entry name" value="BIOTIN PROTEIN LIGASE"/>
    <property type="match status" value="1"/>
</dbReference>
<comment type="caution">
    <text evidence="7">The sequence shown here is derived from an EMBL/GenBank/DDBJ whole genome shotgun (WGS) entry which is preliminary data.</text>
</comment>
<evidence type="ECO:0000259" key="6">
    <source>
        <dbReference type="PROSITE" id="PS51733"/>
    </source>
</evidence>
<evidence type="ECO:0000256" key="2">
    <source>
        <dbReference type="ARBA" id="ARBA00022741"/>
    </source>
</evidence>
<evidence type="ECO:0000256" key="4">
    <source>
        <dbReference type="ARBA" id="ARBA00023267"/>
    </source>
</evidence>
<dbReference type="InterPro" id="IPR036388">
    <property type="entry name" value="WH-like_DNA-bd_sf"/>
</dbReference>
<dbReference type="SUPFAM" id="SSF50037">
    <property type="entry name" value="C-terminal domain of transcriptional repressors"/>
    <property type="match status" value="1"/>
</dbReference>
<proteinExistence type="inferred from homology"/>
<keyword evidence="5" id="KW-0804">Transcription</keyword>
<keyword evidence="5" id="KW-0805">Transcription regulation</keyword>
<dbReference type="Pfam" id="PF08279">
    <property type="entry name" value="HTH_11"/>
    <property type="match status" value="1"/>
</dbReference>
<feature type="binding site" evidence="5">
    <location>
        <position position="185"/>
    </location>
    <ligand>
        <name>biotin</name>
        <dbReference type="ChEBI" id="CHEBI:57586"/>
    </ligand>
</feature>
<keyword evidence="3 5" id="KW-0067">ATP-binding</keyword>
<evidence type="ECO:0000256" key="3">
    <source>
        <dbReference type="ARBA" id="ARBA00022840"/>
    </source>
</evidence>
<dbReference type="SUPFAM" id="SSF55681">
    <property type="entry name" value="Class II aaRS and biotin synthetases"/>
    <property type="match status" value="1"/>
</dbReference>
<dbReference type="PANTHER" id="PTHR12835:SF5">
    <property type="entry name" value="BIOTIN--PROTEIN LIGASE"/>
    <property type="match status" value="1"/>
</dbReference>
<dbReference type="CDD" id="cd16442">
    <property type="entry name" value="BPL"/>
    <property type="match status" value="1"/>
</dbReference>
<dbReference type="PROSITE" id="PS51733">
    <property type="entry name" value="BPL_LPL_CATALYTIC"/>
    <property type="match status" value="1"/>
</dbReference>
<dbReference type="InterPro" id="IPR003142">
    <property type="entry name" value="BPL_C"/>
</dbReference>
<dbReference type="InterPro" id="IPR030855">
    <property type="entry name" value="Bifunct_BirA"/>
</dbReference>
<evidence type="ECO:0000313" key="8">
    <source>
        <dbReference type="Proteomes" id="UP001519273"/>
    </source>
</evidence>
<organism evidence="7 8">
    <name type="scientific">Paenibacillus sediminis</name>
    <dbReference type="NCBI Taxonomy" id="664909"/>
    <lineage>
        <taxon>Bacteria</taxon>
        <taxon>Bacillati</taxon>
        <taxon>Bacillota</taxon>
        <taxon>Bacilli</taxon>
        <taxon>Bacillales</taxon>
        <taxon>Paenibacillaceae</taxon>
        <taxon>Paenibacillus</taxon>
    </lineage>
</organism>
<evidence type="ECO:0000256" key="5">
    <source>
        <dbReference type="HAMAP-Rule" id="MF_00978"/>
    </source>
</evidence>
<dbReference type="SUPFAM" id="SSF46785">
    <property type="entry name" value="Winged helix' DNA-binding domain"/>
    <property type="match status" value="1"/>
</dbReference>
<dbReference type="Gene3D" id="1.10.10.10">
    <property type="entry name" value="Winged helix-like DNA-binding domain superfamily/Winged helix DNA-binding domain"/>
    <property type="match status" value="1"/>
</dbReference>
<name>A0ABS4GZU2_9BACL</name>
<feature type="DNA-binding region" description="H-T-H motif" evidence="5">
    <location>
        <begin position="19"/>
        <end position="38"/>
    </location>
</feature>
<dbReference type="GO" id="GO:0004077">
    <property type="term" value="F:biotin--[biotin carboxyl-carrier protein] ligase activity"/>
    <property type="evidence" value="ECO:0007669"/>
    <property type="project" value="UniProtKB-EC"/>
</dbReference>
<feature type="domain" description="BPL/LPL catalytic" evidence="6">
    <location>
        <begin position="70"/>
        <end position="258"/>
    </location>
</feature>
<dbReference type="Gene3D" id="2.30.30.100">
    <property type="match status" value="1"/>
</dbReference>
<dbReference type="EC" id="6.3.4.15" evidence="5"/>
<dbReference type="InterPro" id="IPR036390">
    <property type="entry name" value="WH_DNA-bd_sf"/>
</dbReference>
<keyword evidence="4 5" id="KW-0092">Biotin</keyword>
<dbReference type="InterPro" id="IPR045864">
    <property type="entry name" value="aa-tRNA-synth_II/BPL/LPL"/>
</dbReference>
<dbReference type="HAMAP" id="MF_00978">
    <property type="entry name" value="Bifunct_BirA"/>
    <property type="match status" value="1"/>
</dbReference>
<protein>
    <recommendedName>
        <fullName evidence="5">Bifunctional ligase/repressor BirA</fullName>
    </recommendedName>
    <alternativeName>
        <fullName evidence="5">Biotin--[acetyl-CoA-carboxylase] ligase</fullName>
        <ecNumber evidence="5">6.3.4.15</ecNumber>
    </alternativeName>
    <alternativeName>
        <fullName evidence="5">Biotin--protein ligase</fullName>
    </alternativeName>
    <alternativeName>
        <fullName evidence="5">Biotin-[acetyl-CoA carboxylase] synthetase</fullName>
    </alternativeName>
</protein>
<evidence type="ECO:0000313" key="7">
    <source>
        <dbReference type="EMBL" id="MBP1935798.1"/>
    </source>
</evidence>
<dbReference type="Pfam" id="PF03099">
    <property type="entry name" value="BPL_LplA_LipB"/>
    <property type="match status" value="1"/>
</dbReference>
<dbReference type="Pfam" id="PF02237">
    <property type="entry name" value="BPL_C"/>
    <property type="match status" value="1"/>
</dbReference>
<accession>A0ABS4GZU2</accession>
<dbReference type="Proteomes" id="UP001519273">
    <property type="component" value="Unassembled WGS sequence"/>
</dbReference>
<dbReference type="InterPro" id="IPR008988">
    <property type="entry name" value="Transcriptional_repressor_C"/>
</dbReference>
<dbReference type="NCBIfam" id="TIGR00121">
    <property type="entry name" value="birA_ligase"/>
    <property type="match status" value="1"/>
</dbReference>
<keyword evidence="8" id="KW-1185">Reference proteome</keyword>
<reference evidence="7 8" key="1">
    <citation type="submission" date="2021-03" db="EMBL/GenBank/DDBJ databases">
        <title>Genomic Encyclopedia of Type Strains, Phase IV (KMG-IV): sequencing the most valuable type-strain genomes for metagenomic binning, comparative biology and taxonomic classification.</title>
        <authorList>
            <person name="Goeker M."/>
        </authorList>
    </citation>
    <scope>NUCLEOTIDE SEQUENCE [LARGE SCALE GENOMIC DNA]</scope>
    <source>
        <strain evidence="7 8">DSM 23491</strain>
    </source>
</reference>
<comment type="similarity">
    <text evidence="5">Belongs to the biotin--protein ligase family.</text>
</comment>
<gene>
    <name evidence="5" type="primary">birA</name>
    <name evidence="7" type="ORF">J2Z20_000659</name>
</gene>
<dbReference type="InterPro" id="IPR013196">
    <property type="entry name" value="HTH_11"/>
</dbReference>
<sequence>MNEQSLLDLLLSRDDYISGEELSKRLSISRTAVWKQINKLREQGYQFEAVSRRGYKLTYKPDRLHESLLLKALANVPLVKHVKLFGSIHSTQIEAQRLAEQGAPEGTLVIAEEQTAGKGRLGRKWHSPAGKGIWMSFVLRPLIALPYAPQLTLMMAVAVCRAIRSLTKLDVGIKWPNDLLINGRKISGILIESATEDERIRYCIVGIGIDANLDEEDYPEELRSVATSLKVESGQPIDRAELIGAVMKETESLYELYQQEGFAPIASLWEALSITLHQPVRIQAATDLIEGTAIGLHPSGALIVEDANGVRHTIFSADVQLSRC</sequence>
<keyword evidence="1 5" id="KW-0436">Ligase</keyword>
<dbReference type="InterPro" id="IPR004143">
    <property type="entry name" value="BPL_LPL_catalytic"/>
</dbReference>
<dbReference type="RefSeq" id="WP_209845363.1">
    <property type="nucleotide sequence ID" value="NZ_CBCRVE010000001.1"/>
</dbReference>